<evidence type="ECO:0000256" key="3">
    <source>
        <dbReference type="ARBA" id="ARBA00022679"/>
    </source>
</evidence>
<keyword evidence="3 12" id="KW-0808">Transferase</keyword>
<evidence type="ECO:0000313" key="12">
    <source>
        <dbReference type="EMBL" id="ADU64965.1"/>
    </source>
</evidence>
<reference evidence="12 13" key="1">
    <citation type="submission" date="2010-12" db="EMBL/GenBank/DDBJ databases">
        <title>Complete sequence of Desulfurispirillum indicum S5.</title>
        <authorList>
            <consortium name="US DOE Joint Genome Institute"/>
            <person name="Lucas S."/>
            <person name="Copeland A."/>
            <person name="Lapidus A."/>
            <person name="Cheng J.-F."/>
            <person name="Goodwin L."/>
            <person name="Pitluck S."/>
            <person name="Chertkov O."/>
            <person name="Held B."/>
            <person name="Detter J.C."/>
            <person name="Han C."/>
            <person name="Tapia R."/>
            <person name="Land M."/>
            <person name="Hauser L."/>
            <person name="Kyrpides N."/>
            <person name="Ivanova N."/>
            <person name="Mikhailova N."/>
            <person name="Haggblom M."/>
            <person name="Rauschenbach I."/>
            <person name="Bini E."/>
            <person name="Woyke T."/>
        </authorList>
    </citation>
    <scope>NUCLEOTIDE SEQUENCE [LARGE SCALE GENOMIC DNA]</scope>
    <source>
        <strain evidence="13">ATCC BAA-1389 / DSM 22839 / S5</strain>
    </source>
</reference>
<feature type="domain" description="MannoseP isomerase/GMP-like beta-helix" evidence="11">
    <location>
        <begin position="285"/>
        <end position="335"/>
    </location>
</feature>
<dbReference type="GO" id="GO:0000271">
    <property type="term" value="P:polysaccharide biosynthetic process"/>
    <property type="evidence" value="ECO:0007669"/>
    <property type="project" value="InterPro"/>
</dbReference>
<dbReference type="FunFam" id="3.90.550.10:FF:000046">
    <property type="entry name" value="Mannose-1-phosphate guanylyltransferase (GDP)"/>
    <property type="match status" value="1"/>
</dbReference>
<dbReference type="eggNOG" id="COG0836">
    <property type="taxonomic scope" value="Bacteria"/>
</dbReference>
<evidence type="ECO:0000256" key="7">
    <source>
        <dbReference type="ARBA" id="ARBA00047343"/>
    </source>
</evidence>
<dbReference type="InterPro" id="IPR051161">
    <property type="entry name" value="Mannose-6P_isomerase_type2"/>
</dbReference>
<keyword evidence="12" id="KW-0413">Isomerase</keyword>
<accession>E6W626</accession>
<organism evidence="12 13">
    <name type="scientific">Desulfurispirillum indicum (strain ATCC BAA-1389 / DSM 22839 / S5)</name>
    <dbReference type="NCBI Taxonomy" id="653733"/>
    <lineage>
        <taxon>Bacteria</taxon>
        <taxon>Pseudomonadati</taxon>
        <taxon>Chrysiogenota</taxon>
        <taxon>Chrysiogenia</taxon>
        <taxon>Chrysiogenales</taxon>
        <taxon>Chrysiogenaceae</taxon>
        <taxon>Desulfurispirillum</taxon>
    </lineage>
</organism>
<dbReference type="NCBIfam" id="TIGR01479">
    <property type="entry name" value="GMP_PMI"/>
    <property type="match status" value="1"/>
</dbReference>
<dbReference type="FunCoup" id="E6W626">
    <property type="interactions" value="159"/>
</dbReference>
<dbReference type="SUPFAM" id="SSF51182">
    <property type="entry name" value="RmlC-like cupins"/>
    <property type="match status" value="1"/>
</dbReference>
<dbReference type="RefSeq" id="WP_013504854.1">
    <property type="nucleotide sequence ID" value="NC_014836.1"/>
</dbReference>
<proteinExistence type="inferred from homology"/>
<evidence type="ECO:0000256" key="8">
    <source>
        <dbReference type="RuleBase" id="RU004190"/>
    </source>
</evidence>
<dbReference type="SUPFAM" id="SSF53448">
    <property type="entry name" value="Nucleotide-diphospho-sugar transferases"/>
    <property type="match status" value="1"/>
</dbReference>
<name>E6W626_DESIS</name>
<keyword evidence="4 12" id="KW-0548">Nucleotidyltransferase</keyword>
<sequence length="470" mass="53044">MINLILCGGGGTRLWPLSRRHFPKQFTKILSGKSLFQKTVQRNLPLSSELFIVTSQEQYFIAKDQLHELSTDQSRTTFLLEPIGRNTAPAIALACFNLPGEAIVFTTPSDHEIENTEQYIQAVNRAKELASQGHLVTFGISPTYPETGYGYIIADGENVDGFKEKPDRATAQQYIQSGASYWNSGMFCFTAQSYLQELKQHSPDIYDAALRAHHNIRKDTEHCLRIQKEFMLDIPSNSIDYAVMEKSTHVRLVPCSFKWSDMGSFDALDTTQPKDDYGNTISSKFVHINSKNNLVLSSQRLIAGVDIQDLVIVDTPDALLVTKKQSTQKVRDLVDLISSQADPRHLELLEYHTTVKRPWGEYFVIAEFSTCKVKRITVKPGKRLSLQKHQYRSEHWIIISGTGEVTIDDRNQIYGEDSHIFIRQGAVHRVANTGASHLIFIEIQTGSYLGEDDIVRLEDDFGRAPKSGTN</sequence>
<dbReference type="InterPro" id="IPR014710">
    <property type="entry name" value="RmlC-like_jellyroll"/>
</dbReference>
<evidence type="ECO:0000256" key="1">
    <source>
        <dbReference type="ARBA" id="ARBA00006115"/>
    </source>
</evidence>
<dbReference type="Proteomes" id="UP000002572">
    <property type="component" value="Chromosome"/>
</dbReference>
<protein>
    <recommendedName>
        <fullName evidence="2">mannose-1-phosphate guanylyltransferase</fullName>
        <ecNumber evidence="2">2.7.7.13</ecNumber>
    </recommendedName>
</protein>
<dbReference type="InterPro" id="IPR054566">
    <property type="entry name" value="ManC/GMP-like_b-helix"/>
</dbReference>
<dbReference type="Pfam" id="PF01050">
    <property type="entry name" value="MannoseP_isomer"/>
    <property type="match status" value="1"/>
</dbReference>
<dbReference type="CDD" id="cd02213">
    <property type="entry name" value="cupin_PMI_typeII_C"/>
    <property type="match status" value="1"/>
</dbReference>
<dbReference type="EC" id="2.7.7.13" evidence="2"/>
<dbReference type="InParanoid" id="E6W626"/>
<dbReference type="GO" id="GO:0005525">
    <property type="term" value="F:GTP binding"/>
    <property type="evidence" value="ECO:0007669"/>
    <property type="project" value="UniProtKB-KW"/>
</dbReference>
<evidence type="ECO:0000256" key="5">
    <source>
        <dbReference type="ARBA" id="ARBA00022741"/>
    </source>
</evidence>
<dbReference type="Pfam" id="PF22640">
    <property type="entry name" value="ManC_GMP_beta-helix"/>
    <property type="match status" value="1"/>
</dbReference>
<comment type="catalytic activity">
    <reaction evidence="7">
        <text>alpha-D-mannose 1-phosphate + GTP + H(+) = GDP-alpha-D-mannose + diphosphate</text>
        <dbReference type="Rhea" id="RHEA:15229"/>
        <dbReference type="ChEBI" id="CHEBI:15378"/>
        <dbReference type="ChEBI" id="CHEBI:33019"/>
        <dbReference type="ChEBI" id="CHEBI:37565"/>
        <dbReference type="ChEBI" id="CHEBI:57527"/>
        <dbReference type="ChEBI" id="CHEBI:58409"/>
        <dbReference type="EC" id="2.7.7.13"/>
    </reaction>
</comment>
<dbReference type="InterPro" id="IPR001538">
    <property type="entry name" value="Man6P_isomerase-2_C"/>
</dbReference>
<dbReference type="OrthoDB" id="9806359at2"/>
<dbReference type="InterPro" id="IPR049577">
    <property type="entry name" value="GMPP_N"/>
</dbReference>
<dbReference type="Gene3D" id="3.90.550.10">
    <property type="entry name" value="Spore Coat Polysaccharide Biosynthesis Protein SpsA, Chain A"/>
    <property type="match status" value="1"/>
</dbReference>
<dbReference type="KEGG" id="din:Selin_0208"/>
<evidence type="ECO:0000256" key="2">
    <source>
        <dbReference type="ARBA" id="ARBA00012387"/>
    </source>
</evidence>
<dbReference type="Gene3D" id="2.60.120.10">
    <property type="entry name" value="Jelly Rolls"/>
    <property type="match status" value="1"/>
</dbReference>
<dbReference type="PANTHER" id="PTHR46390:SF1">
    <property type="entry name" value="MANNOSE-1-PHOSPHATE GUANYLYLTRANSFERASE"/>
    <property type="match status" value="1"/>
</dbReference>
<evidence type="ECO:0000259" key="9">
    <source>
        <dbReference type="Pfam" id="PF00483"/>
    </source>
</evidence>
<evidence type="ECO:0000259" key="11">
    <source>
        <dbReference type="Pfam" id="PF22640"/>
    </source>
</evidence>
<dbReference type="EMBL" id="CP002432">
    <property type="protein sequence ID" value="ADU64965.1"/>
    <property type="molecule type" value="Genomic_DNA"/>
</dbReference>
<dbReference type="AlphaFoldDB" id="E6W626"/>
<feature type="domain" description="Nucleotidyl transferase" evidence="9">
    <location>
        <begin position="3"/>
        <end position="271"/>
    </location>
</feature>
<comment type="similarity">
    <text evidence="1 8">Belongs to the mannose-6-phosphate isomerase type 2 family.</text>
</comment>
<feature type="domain" description="Mannose-6-phosphate isomerase type II C-terminal" evidence="10">
    <location>
        <begin position="348"/>
        <end position="459"/>
    </location>
</feature>
<evidence type="ECO:0000313" key="13">
    <source>
        <dbReference type="Proteomes" id="UP000002572"/>
    </source>
</evidence>
<dbReference type="STRING" id="653733.Selin_0208"/>
<keyword evidence="5" id="KW-0547">Nucleotide-binding</keyword>
<dbReference type="HOGENOM" id="CLU_035527_1_0_0"/>
<keyword evidence="6" id="KW-0342">GTP-binding</keyword>
<dbReference type="CDD" id="cd02509">
    <property type="entry name" value="GDP-M1P_Guanylyltransferase"/>
    <property type="match status" value="1"/>
</dbReference>
<evidence type="ECO:0000256" key="4">
    <source>
        <dbReference type="ARBA" id="ARBA00022695"/>
    </source>
</evidence>
<keyword evidence="13" id="KW-1185">Reference proteome</keyword>
<dbReference type="InterPro" id="IPR029044">
    <property type="entry name" value="Nucleotide-diphossugar_trans"/>
</dbReference>
<evidence type="ECO:0000259" key="10">
    <source>
        <dbReference type="Pfam" id="PF01050"/>
    </source>
</evidence>
<evidence type="ECO:0000256" key="6">
    <source>
        <dbReference type="ARBA" id="ARBA00023134"/>
    </source>
</evidence>
<gene>
    <name evidence="12" type="ordered locus">Selin_0208</name>
</gene>
<dbReference type="GO" id="GO:0004475">
    <property type="term" value="F:mannose-1-phosphate guanylyltransferase (GTP) activity"/>
    <property type="evidence" value="ECO:0007669"/>
    <property type="project" value="UniProtKB-EC"/>
</dbReference>
<dbReference type="InterPro" id="IPR005835">
    <property type="entry name" value="NTP_transferase_dom"/>
</dbReference>
<dbReference type="InterPro" id="IPR006375">
    <property type="entry name" value="Man1P_GuaTrfase/Man6P_Isoase"/>
</dbReference>
<dbReference type="Pfam" id="PF00483">
    <property type="entry name" value="NTP_transferase"/>
    <property type="match status" value="1"/>
</dbReference>
<dbReference type="InterPro" id="IPR011051">
    <property type="entry name" value="RmlC_Cupin_sf"/>
</dbReference>
<dbReference type="GO" id="GO:0009298">
    <property type="term" value="P:GDP-mannose biosynthetic process"/>
    <property type="evidence" value="ECO:0007669"/>
    <property type="project" value="TreeGrafter"/>
</dbReference>
<dbReference type="PANTHER" id="PTHR46390">
    <property type="entry name" value="MANNOSE-1-PHOSPHATE GUANYLYLTRANSFERASE"/>
    <property type="match status" value="1"/>
</dbReference>
<dbReference type="GO" id="GO:0016853">
    <property type="term" value="F:isomerase activity"/>
    <property type="evidence" value="ECO:0007669"/>
    <property type="project" value="UniProtKB-KW"/>
</dbReference>
<dbReference type="eggNOG" id="COG0662">
    <property type="taxonomic scope" value="Bacteria"/>
</dbReference>